<dbReference type="Pfam" id="PF02219">
    <property type="entry name" value="MTHFR"/>
    <property type="match status" value="1"/>
</dbReference>
<dbReference type="GO" id="GO:0035999">
    <property type="term" value="P:tetrahydrofolate interconversion"/>
    <property type="evidence" value="ECO:0007669"/>
    <property type="project" value="UniProtKB-UniPathway"/>
</dbReference>
<gene>
    <name evidence="13" type="ORF">Cop2CBH44_29170</name>
</gene>
<proteinExistence type="inferred from homology"/>
<dbReference type="InterPro" id="IPR003171">
    <property type="entry name" value="Mehydrof_redctse-like"/>
</dbReference>
<dbReference type="PANTHER" id="PTHR45754">
    <property type="entry name" value="METHYLENETETRAHYDROFOLATE REDUCTASE"/>
    <property type="match status" value="1"/>
</dbReference>
<evidence type="ECO:0000256" key="8">
    <source>
        <dbReference type="ARBA" id="ARBA00023027"/>
    </source>
</evidence>
<dbReference type="SUPFAM" id="SSF51730">
    <property type="entry name" value="FAD-linked oxidoreductase"/>
    <property type="match status" value="1"/>
</dbReference>
<dbReference type="KEGG" id="copr:Cop2CBH44_29170"/>
<evidence type="ECO:0000256" key="9">
    <source>
        <dbReference type="ARBA" id="ARBA00023167"/>
    </source>
</evidence>
<dbReference type="Proteomes" id="UP000594042">
    <property type="component" value="Chromosome"/>
</dbReference>
<dbReference type="AlphaFoldDB" id="A0A7G1I1G5"/>
<comment type="pathway">
    <text evidence="10">Amino-acid biosynthesis; L-methionine biosynthesis via de novo pathway.</text>
</comment>
<comment type="cofactor">
    <cofactor evidence="1 12">
        <name>FAD</name>
        <dbReference type="ChEBI" id="CHEBI:57692"/>
    </cofactor>
</comment>
<accession>A0A7G1I1G5</accession>
<evidence type="ECO:0000256" key="2">
    <source>
        <dbReference type="ARBA" id="ARBA00004777"/>
    </source>
</evidence>
<dbReference type="RefSeq" id="WP_021929727.1">
    <property type="nucleotide sequence ID" value="NZ_AP023322.1"/>
</dbReference>
<keyword evidence="5 12" id="KW-0285">Flavoprotein</keyword>
<sequence length="317" mass="35783">MSIVDLISDKQSTAFSFEVLPPLKGNSIEKVFNTIDKLREFDPKYINITTHRSEFVYKDMEGGLYKRISERTRPGTVAVAAAIQNKYQIPAVPHLICSGFTKSETEYALIDLNFLGIYDLLILRGDKAKHDNKFVPTPDGHTHAIDLQQQVNRFNEGYFLDGSKMSLMDTPFSYGVAGYPEKHDEAPNPESDLNYLKEKVKAGASYVVTQMFFDNDKYFAFVERCRAEGINVPIIPGIKPIVLANQLTVLPKVFHVDLPEPLAKELQNCKNDDDAKQVGIEWCTMQAKELKSKGVPSIHFYSMMATESVRRVAQAVY</sequence>
<keyword evidence="4" id="KW-0028">Amino-acid biosynthesis</keyword>
<dbReference type="GO" id="GO:0071949">
    <property type="term" value="F:FAD binding"/>
    <property type="evidence" value="ECO:0007669"/>
    <property type="project" value="TreeGrafter"/>
</dbReference>
<keyword evidence="14" id="KW-1185">Reference proteome</keyword>
<dbReference type="CDD" id="cd00537">
    <property type="entry name" value="MTHFR"/>
    <property type="match status" value="1"/>
</dbReference>
<evidence type="ECO:0000256" key="1">
    <source>
        <dbReference type="ARBA" id="ARBA00001974"/>
    </source>
</evidence>
<organism evidence="13 14">
    <name type="scientific">Coprobacter secundus subsp. similis</name>
    <dbReference type="NCBI Taxonomy" id="2751153"/>
    <lineage>
        <taxon>Bacteria</taxon>
        <taxon>Pseudomonadati</taxon>
        <taxon>Bacteroidota</taxon>
        <taxon>Bacteroidia</taxon>
        <taxon>Bacteroidales</taxon>
        <taxon>Barnesiellaceae</taxon>
        <taxon>Coprobacter</taxon>
    </lineage>
</organism>
<evidence type="ECO:0000256" key="12">
    <source>
        <dbReference type="RuleBase" id="RU003862"/>
    </source>
</evidence>
<evidence type="ECO:0000256" key="4">
    <source>
        <dbReference type="ARBA" id="ARBA00022605"/>
    </source>
</evidence>
<keyword evidence="9" id="KW-0486">Methionine biosynthesis</keyword>
<dbReference type="EC" id="1.5.1.54" evidence="12"/>
<evidence type="ECO:0000313" key="13">
    <source>
        <dbReference type="EMBL" id="BCI64564.1"/>
    </source>
</evidence>
<dbReference type="InterPro" id="IPR004620">
    <property type="entry name" value="MTHF_reductase_bac"/>
</dbReference>
<keyword evidence="8" id="KW-0520">NAD</keyword>
<comment type="catalytic activity">
    <reaction evidence="11">
        <text>(6S)-5-methyl-5,6,7,8-tetrahydrofolate + NAD(+) = (6R)-5,10-methylene-5,6,7,8-tetrahydrofolate + NADH + H(+)</text>
        <dbReference type="Rhea" id="RHEA:19821"/>
        <dbReference type="ChEBI" id="CHEBI:15378"/>
        <dbReference type="ChEBI" id="CHEBI:15636"/>
        <dbReference type="ChEBI" id="CHEBI:18608"/>
        <dbReference type="ChEBI" id="CHEBI:57540"/>
        <dbReference type="ChEBI" id="CHEBI:57945"/>
        <dbReference type="EC" id="1.5.1.54"/>
    </reaction>
    <physiologicalReaction direction="right-to-left" evidence="11">
        <dbReference type="Rhea" id="RHEA:19823"/>
    </physiologicalReaction>
</comment>
<evidence type="ECO:0000256" key="11">
    <source>
        <dbReference type="ARBA" id="ARBA00048628"/>
    </source>
</evidence>
<evidence type="ECO:0000256" key="7">
    <source>
        <dbReference type="ARBA" id="ARBA00023002"/>
    </source>
</evidence>
<evidence type="ECO:0000256" key="3">
    <source>
        <dbReference type="ARBA" id="ARBA00006743"/>
    </source>
</evidence>
<keyword evidence="7 12" id="KW-0560">Oxidoreductase</keyword>
<comment type="pathway">
    <text evidence="2 12">One-carbon metabolism; tetrahydrofolate interconversion.</text>
</comment>
<dbReference type="UniPathway" id="UPA00193"/>
<dbReference type="FunFam" id="3.20.20.220:FF:000015">
    <property type="entry name" value="Methylenetetrahydrofolate reductase"/>
    <property type="match status" value="1"/>
</dbReference>
<evidence type="ECO:0000256" key="5">
    <source>
        <dbReference type="ARBA" id="ARBA00022630"/>
    </source>
</evidence>
<reference evidence="14" key="1">
    <citation type="submission" date="2020-07" db="EMBL/GenBank/DDBJ databases">
        <title>Complete genome sequencing of Coprobacter sp. strain 2CBH44.</title>
        <authorList>
            <person name="Sakamoto M."/>
            <person name="Murakami T."/>
            <person name="Mori H."/>
        </authorList>
    </citation>
    <scope>NUCLEOTIDE SEQUENCE [LARGE SCALE GENOMIC DNA]</scope>
    <source>
        <strain evidence="14">2CBH44</strain>
    </source>
</reference>
<dbReference type="GO" id="GO:0106312">
    <property type="term" value="F:methylenetetrahydrofolate reductase (NADH) activity"/>
    <property type="evidence" value="ECO:0007669"/>
    <property type="project" value="UniProtKB-EC"/>
</dbReference>
<evidence type="ECO:0000313" key="14">
    <source>
        <dbReference type="Proteomes" id="UP000594042"/>
    </source>
</evidence>
<dbReference type="EMBL" id="AP023322">
    <property type="protein sequence ID" value="BCI64564.1"/>
    <property type="molecule type" value="Genomic_DNA"/>
</dbReference>
<dbReference type="NCBIfam" id="TIGR00676">
    <property type="entry name" value="fadh2"/>
    <property type="match status" value="1"/>
</dbReference>
<evidence type="ECO:0000256" key="10">
    <source>
        <dbReference type="ARBA" id="ARBA00034478"/>
    </source>
</evidence>
<dbReference type="GO" id="GO:0009086">
    <property type="term" value="P:methionine biosynthetic process"/>
    <property type="evidence" value="ECO:0007669"/>
    <property type="project" value="UniProtKB-KW"/>
</dbReference>
<dbReference type="PANTHER" id="PTHR45754:SF3">
    <property type="entry name" value="METHYLENETETRAHYDROFOLATE REDUCTASE (NADPH)"/>
    <property type="match status" value="1"/>
</dbReference>
<comment type="similarity">
    <text evidence="3 12">Belongs to the methylenetetrahydrofolate reductase family.</text>
</comment>
<protein>
    <recommendedName>
        <fullName evidence="12">Methylenetetrahydrofolate reductase</fullName>
        <ecNumber evidence="12">1.5.1.54</ecNumber>
    </recommendedName>
</protein>
<dbReference type="GO" id="GO:0005829">
    <property type="term" value="C:cytosol"/>
    <property type="evidence" value="ECO:0007669"/>
    <property type="project" value="InterPro"/>
</dbReference>
<dbReference type="Gene3D" id="3.20.20.220">
    <property type="match status" value="1"/>
</dbReference>
<name>A0A7G1I1G5_9BACT</name>
<keyword evidence="6 12" id="KW-0274">FAD</keyword>
<evidence type="ECO:0000256" key="6">
    <source>
        <dbReference type="ARBA" id="ARBA00022827"/>
    </source>
</evidence>
<dbReference type="InterPro" id="IPR029041">
    <property type="entry name" value="FAD-linked_oxidoreductase-like"/>
</dbReference>